<dbReference type="Proteomes" id="UP001139488">
    <property type="component" value="Unassembled WGS sequence"/>
</dbReference>
<dbReference type="InterPro" id="IPR016876">
    <property type="entry name" value="UCP028234"/>
</dbReference>
<dbReference type="PANTHER" id="PTHR38451">
    <property type="entry name" value="TRNA (ADENINE(22)-N(1))-METHYLTRANSFERASE"/>
    <property type="match status" value="1"/>
</dbReference>
<gene>
    <name evidence="1" type="ORF">LNL84_08385</name>
</gene>
<keyword evidence="2" id="KW-1185">Reference proteome</keyword>
<dbReference type="PANTHER" id="PTHR38451:SF1">
    <property type="entry name" value="TRNA (ADENINE(22)-N(1))-METHYLTRANSFERASE"/>
    <property type="match status" value="1"/>
</dbReference>
<dbReference type="SUPFAM" id="SSF53335">
    <property type="entry name" value="S-adenosyl-L-methionine-dependent methyltransferases"/>
    <property type="match status" value="1"/>
</dbReference>
<evidence type="ECO:0000313" key="2">
    <source>
        <dbReference type="Proteomes" id="UP001139488"/>
    </source>
</evidence>
<dbReference type="FunFam" id="3.40.50.150:FF:000442">
    <property type="entry name" value="tRNA (Adenine22-N1)-methyltransferase TrmK"/>
    <property type="match status" value="1"/>
</dbReference>
<reference evidence="1" key="1">
    <citation type="submission" date="2021-11" db="EMBL/GenBank/DDBJ databases">
        <title>Vibrio ZSDE26 sp. nov. and Vibrio ZSDZ34 sp. nov., isolated from coastal seawater in Qingdao.</title>
        <authorList>
            <person name="Zhang P."/>
        </authorList>
    </citation>
    <scope>NUCLEOTIDE SEQUENCE</scope>
    <source>
        <strain evidence="1">ZSDZ34</strain>
    </source>
</reference>
<organism evidence="1 2">
    <name type="scientific">Vibrio gelatinilyticus</name>
    <dbReference type="NCBI Taxonomy" id="2893468"/>
    <lineage>
        <taxon>Bacteria</taxon>
        <taxon>Pseudomonadati</taxon>
        <taxon>Pseudomonadota</taxon>
        <taxon>Gammaproteobacteria</taxon>
        <taxon>Vibrionales</taxon>
        <taxon>Vibrionaceae</taxon>
        <taxon>Vibrio</taxon>
    </lineage>
</organism>
<dbReference type="Gene3D" id="3.40.50.150">
    <property type="entry name" value="Vaccinia Virus protein VP39"/>
    <property type="match status" value="1"/>
</dbReference>
<sequence>MKLSKRLQYIDSMVKSDYSHIWDCCCDHGFLGARLLDREAAPHVHFVDIVPELMDNLRTRLGHFYLESTSSWSTHCLDVAQLPLQQYQGKHLVIIAGVGGDLMTQFVRDIHNHHPELDIDFLLCPVYQQYALRQQLIDFNFSVIQEKVVEDNQRYYEILYISRTSCQANPVGPVGRQMWQEHNEEQQRVLIRYRDKVLNHYQRIHSGGKENVQHIIDAYLAIQIHMEELA</sequence>
<dbReference type="AlphaFoldDB" id="A0A9X1WCX8"/>
<dbReference type="EMBL" id="JAJNNZ010000005">
    <property type="protein sequence ID" value="MCJ2376853.1"/>
    <property type="molecule type" value="Genomic_DNA"/>
</dbReference>
<comment type="caution">
    <text evidence="1">The sequence shown here is derived from an EMBL/GenBank/DDBJ whole genome shotgun (WGS) entry which is preliminary data.</text>
</comment>
<dbReference type="Pfam" id="PF12847">
    <property type="entry name" value="Methyltransf_18"/>
    <property type="match status" value="1"/>
</dbReference>
<dbReference type="RefSeq" id="WP_244356774.1">
    <property type="nucleotide sequence ID" value="NZ_JAJNNZ010000005.1"/>
</dbReference>
<dbReference type="InterPro" id="IPR029063">
    <property type="entry name" value="SAM-dependent_MTases_sf"/>
</dbReference>
<name>A0A9X1WCX8_9VIBR</name>
<accession>A0A9X1WCX8</accession>
<dbReference type="PIRSF" id="PIRSF028234">
    <property type="entry name" value="UCP028234"/>
    <property type="match status" value="1"/>
</dbReference>
<protein>
    <submittedName>
        <fullName evidence="1">tRNA (Adenine(22)-N(1))-methyltransferase TrmK</fullName>
    </submittedName>
</protein>
<evidence type="ECO:0000313" key="1">
    <source>
        <dbReference type="EMBL" id="MCJ2376853.1"/>
    </source>
</evidence>
<proteinExistence type="predicted"/>